<keyword evidence="2" id="KW-0946">Virion</keyword>
<organism evidence="4">
    <name type="scientific">uncultured Caudovirales phage</name>
    <dbReference type="NCBI Taxonomy" id="2100421"/>
    <lineage>
        <taxon>Viruses</taxon>
        <taxon>Duplodnaviria</taxon>
        <taxon>Heunggongvirae</taxon>
        <taxon>Uroviricota</taxon>
        <taxon>Caudoviricetes</taxon>
        <taxon>Peduoviridae</taxon>
        <taxon>Maltschvirus</taxon>
        <taxon>Maltschvirus maltsch</taxon>
    </lineage>
</organism>
<comment type="subcellular location">
    <subcellularLocation>
        <location evidence="1">Virion</location>
    </subcellularLocation>
</comment>
<reference evidence="4" key="1">
    <citation type="submission" date="2020-05" db="EMBL/GenBank/DDBJ databases">
        <authorList>
            <person name="Chiriac C."/>
            <person name="Salcher M."/>
            <person name="Ghai R."/>
            <person name="Kavagutti S V."/>
        </authorList>
    </citation>
    <scope>NUCLEOTIDE SEQUENCE</scope>
</reference>
<evidence type="ECO:0000313" key="4">
    <source>
        <dbReference type="EMBL" id="CAB5228675.1"/>
    </source>
</evidence>
<proteinExistence type="predicted"/>
<dbReference type="GO" id="GO:0098015">
    <property type="term" value="C:virus tail"/>
    <property type="evidence" value="ECO:0007669"/>
    <property type="project" value="UniProtKB-KW"/>
</dbReference>
<dbReference type="InterPro" id="IPR030392">
    <property type="entry name" value="S74_ICA"/>
</dbReference>
<protein>
    <recommendedName>
        <fullName evidence="3">Peptidase S74 domain-containing protein</fullName>
    </recommendedName>
</protein>
<name>A0A6J7XHI6_9CAUD</name>
<dbReference type="EMBL" id="LR798389">
    <property type="protein sequence ID" value="CAB5228675.1"/>
    <property type="molecule type" value="Genomic_DNA"/>
</dbReference>
<accession>A0A6J7XHI6</accession>
<feature type="domain" description="Peptidase S74" evidence="3">
    <location>
        <begin position="396"/>
        <end position="442"/>
    </location>
</feature>
<evidence type="ECO:0000259" key="3">
    <source>
        <dbReference type="Pfam" id="PF13884"/>
    </source>
</evidence>
<dbReference type="Pfam" id="PF13884">
    <property type="entry name" value="Peptidase_S74"/>
    <property type="match status" value="1"/>
</dbReference>
<sequence>MGKKTPAPPAPIDYSAAATAQGQANLASALQGSYLSNPNIINPYGSSTTTWGEAKDASGNVIPGQTQATVRQELNPDAAAALASQQEVQKQLADLSLQGTNLASRQLGTPFSYDPSKSLLNTTGPQAQAYTPSAALGALNYGPKAGEYGTATGNLDLSNVAAMPVNAGMTGQNAILSRLAPQIRQTEAATAQRLANQGITQGSEAYRNAMTAQGQQANDLYTQAALQGIGLDMGANQQGYGQALSSAGLYNQAIGQNFGQGVTSTGLYNQAQGQAANQQMAQESANREAQNQIFNQQMASANFENAARQNDLQMQLGLYNQPLNQINSLMSGSQIQNPTFQAYSGSNVNAAPVFQAAQQTGQDAQAAYAQQVAAANAKMAALGALGGAATSALIKSDIRLKSKIIRVGTHPRGIGIYEYDIDGRRERGVIAQEVERVLPSAVIEHPDGYKMVDYGAL</sequence>
<evidence type="ECO:0000256" key="1">
    <source>
        <dbReference type="ARBA" id="ARBA00004328"/>
    </source>
</evidence>
<gene>
    <name evidence="4" type="ORF">UFOVP1545_14</name>
</gene>
<keyword evidence="2" id="KW-1227">Viral tail protein</keyword>
<evidence type="ECO:0000256" key="2">
    <source>
        <dbReference type="ARBA" id="ARBA00022732"/>
    </source>
</evidence>